<accession>A0ABT4QFI4</accession>
<reference evidence="2 3" key="1">
    <citation type="submission" date="2022-12" db="EMBL/GenBank/DDBJ databases">
        <title>Draft genome sequence of Paenibacillus sp. dW9.</title>
        <authorList>
            <person name="Choi E.-W."/>
            <person name="Kim D.-U."/>
        </authorList>
    </citation>
    <scope>NUCLEOTIDE SEQUENCE [LARGE SCALE GENOMIC DNA]</scope>
    <source>
        <strain evidence="3">dW9</strain>
    </source>
</reference>
<feature type="signal peptide" evidence="1">
    <location>
        <begin position="1"/>
        <end position="25"/>
    </location>
</feature>
<feature type="chain" id="PRO_5046862085" evidence="1">
    <location>
        <begin position="26"/>
        <end position="441"/>
    </location>
</feature>
<gene>
    <name evidence="2" type="ORF">O9H85_24215</name>
</gene>
<proteinExistence type="predicted"/>
<dbReference type="EMBL" id="JAQAGZ010000017">
    <property type="protein sequence ID" value="MCZ8515455.1"/>
    <property type="molecule type" value="Genomic_DNA"/>
</dbReference>
<dbReference type="Gene3D" id="3.40.190.10">
    <property type="entry name" value="Periplasmic binding protein-like II"/>
    <property type="match status" value="2"/>
</dbReference>
<evidence type="ECO:0000313" key="2">
    <source>
        <dbReference type="EMBL" id="MCZ8515455.1"/>
    </source>
</evidence>
<dbReference type="RefSeq" id="WP_269883977.1">
    <property type="nucleotide sequence ID" value="NZ_JAQAGZ010000017.1"/>
</dbReference>
<name>A0ABT4QFI4_9BACL</name>
<keyword evidence="1" id="KW-0732">Signal</keyword>
<sequence length="441" mass="48198">MRTSYTTLTAAAISLSLLAGCGANAPTASQGKTAASGVTELTFYYPVAVAGPLAKIMESYVNEFNQSHPNIHVQAVYSGDYGQTKTKVLAAANGGNMPDVAVMGATEVLGLKDADAIVPLDAFINKDSDGEAYVKDFFPAYMPKIEGNYWSVPFQRSTPVLYYNKDAFKAAGLDPNKPPANWNELEEDAKKLTKRDASGQVSQWGVLVGADDTWIIQGFIMQGFNEPKRIFNDAGNKVDYNNDSTKKALNFFIKLGKEDKVMPDTIVNGGTFTSDFVSGKAAMMFYSTGGLGFVRENAKFEFGTAFLPAGNQYATPTGGGSMYMLNTKNEAKEKATWEFMRWMTTPERAAKWSIDSGYVATRQSAYEVPVFQEYAKKYPQALVARDQLKYAQTELTTHNNGEVLKIMGDAQQGIFLGKIPMDQGLTDAQSKIDKALQPFVK</sequence>
<comment type="caution">
    <text evidence="2">The sequence shown here is derived from an EMBL/GenBank/DDBJ whole genome shotgun (WGS) entry which is preliminary data.</text>
</comment>
<dbReference type="PROSITE" id="PS51257">
    <property type="entry name" value="PROKAR_LIPOPROTEIN"/>
    <property type="match status" value="1"/>
</dbReference>
<dbReference type="InterPro" id="IPR006059">
    <property type="entry name" value="SBP"/>
</dbReference>
<evidence type="ECO:0000313" key="3">
    <source>
        <dbReference type="Proteomes" id="UP001527882"/>
    </source>
</evidence>
<dbReference type="PANTHER" id="PTHR43649">
    <property type="entry name" value="ARABINOSE-BINDING PROTEIN-RELATED"/>
    <property type="match status" value="1"/>
</dbReference>
<dbReference type="SUPFAM" id="SSF53850">
    <property type="entry name" value="Periplasmic binding protein-like II"/>
    <property type="match status" value="1"/>
</dbReference>
<dbReference type="CDD" id="cd14748">
    <property type="entry name" value="PBP2_UgpB"/>
    <property type="match status" value="1"/>
</dbReference>
<dbReference type="InterPro" id="IPR050490">
    <property type="entry name" value="Bact_solute-bd_prot1"/>
</dbReference>
<dbReference type="Pfam" id="PF13416">
    <property type="entry name" value="SBP_bac_8"/>
    <property type="match status" value="1"/>
</dbReference>
<dbReference type="PANTHER" id="PTHR43649:SF30">
    <property type="entry name" value="ABC TRANSPORTER SUBSTRATE-BINDING PROTEIN"/>
    <property type="match status" value="1"/>
</dbReference>
<evidence type="ECO:0000256" key="1">
    <source>
        <dbReference type="SAM" id="SignalP"/>
    </source>
</evidence>
<dbReference type="Proteomes" id="UP001527882">
    <property type="component" value="Unassembled WGS sequence"/>
</dbReference>
<keyword evidence="3" id="KW-1185">Reference proteome</keyword>
<protein>
    <submittedName>
        <fullName evidence="2">ABC transporter substrate-binding protein</fullName>
    </submittedName>
</protein>
<organism evidence="2 3">
    <name type="scientific">Paenibacillus gyeongsangnamensis</name>
    <dbReference type="NCBI Taxonomy" id="3388067"/>
    <lineage>
        <taxon>Bacteria</taxon>
        <taxon>Bacillati</taxon>
        <taxon>Bacillota</taxon>
        <taxon>Bacilli</taxon>
        <taxon>Bacillales</taxon>
        <taxon>Paenibacillaceae</taxon>
        <taxon>Paenibacillus</taxon>
    </lineage>
</organism>